<name>A0A4D9CXY8_9STRA</name>
<dbReference type="PANTHER" id="PTHR13242">
    <property type="entry name" value="EUKARYOTIC TRANSLATION INITIATION FACTOR 3"/>
    <property type="match status" value="1"/>
</dbReference>
<evidence type="ECO:0000256" key="4">
    <source>
        <dbReference type="SAM" id="MobiDB-lite"/>
    </source>
</evidence>
<evidence type="ECO:0000256" key="3">
    <source>
        <dbReference type="ARBA" id="ARBA00022917"/>
    </source>
</evidence>
<keyword evidence="6" id="KW-1185">Reference proteome</keyword>
<dbReference type="Pfam" id="PF10255">
    <property type="entry name" value="Paf67"/>
    <property type="match status" value="1"/>
</dbReference>
<keyword evidence="1" id="KW-0963">Cytoplasm</keyword>
<dbReference type="OrthoDB" id="15082at2759"/>
<evidence type="ECO:0000313" key="6">
    <source>
        <dbReference type="Proteomes" id="UP000355283"/>
    </source>
</evidence>
<evidence type="ECO:0000256" key="2">
    <source>
        <dbReference type="ARBA" id="ARBA00022540"/>
    </source>
</evidence>
<evidence type="ECO:0008006" key="7">
    <source>
        <dbReference type="Google" id="ProtNLM"/>
    </source>
</evidence>
<organism evidence="5 6">
    <name type="scientific">Nannochloropsis salina CCMP1776</name>
    <dbReference type="NCBI Taxonomy" id="1027361"/>
    <lineage>
        <taxon>Eukaryota</taxon>
        <taxon>Sar</taxon>
        <taxon>Stramenopiles</taxon>
        <taxon>Ochrophyta</taxon>
        <taxon>Eustigmatophyceae</taxon>
        <taxon>Eustigmatales</taxon>
        <taxon>Monodopsidaceae</taxon>
        <taxon>Microchloropsis</taxon>
        <taxon>Microchloropsis salina</taxon>
    </lineage>
</organism>
<evidence type="ECO:0000313" key="5">
    <source>
        <dbReference type="EMBL" id="TFJ81328.1"/>
    </source>
</evidence>
<comment type="caution">
    <text evidence="5">The sequence shown here is derived from an EMBL/GenBank/DDBJ whole genome shotgun (WGS) entry which is preliminary data.</text>
</comment>
<dbReference type="GO" id="GO:0005852">
    <property type="term" value="C:eukaryotic translation initiation factor 3 complex"/>
    <property type="evidence" value="ECO:0007669"/>
    <property type="project" value="InterPro"/>
</dbReference>
<accession>A0A4D9CXY8</accession>
<sequence>MSAKFKAFVTRLHGAVRAERPNEERIQEVYQESEDVAKEFNNDPWPKAEEVSALVQGDRVFLLLYTEMAFQAFFKNKNMKATMEDRVGSWQNYSALFTALIQDEAGDAMTEAARAHGAEVMITGKWAFDIIYEFVYQFQEACQYRASALQSAINESELQTVLEHKDVWTVDKVFNFLHQLVKVSKVREVLEVASLSKGSAEGEGGGAGAVPLVTYPSKLHYLLGYFALVGLNRLECLLGDFQNALSVAEPVMEESRSVHAGAGLLLSSSIIAQVSLHYHIGLSYLMIRKYHEAIKTFVSVLDVYFKYMESVKQQQRAQQQQQQQQQGQPVQPPPKNADDLAAGKLVDKVAAMLLIVHHLCPGQHIPENIRGHLTGEKMKDKLRHVQSGDVDEIVTLFVVSAPKFISPATDYDAAASSMGVGGQVGTGRGGSGGRTGTYGGLQRIVFAEEVRQMLELRKLRDYLRLYSTIGLEKLSAFTGQEPENIRRELVQYKHKLLQLEASTGSSAQQSLDFHYYLDGDMVHVDAGEHENRQEVSKHFQHEIRKLENLARTLRK</sequence>
<dbReference type="PANTHER" id="PTHR13242:SF0">
    <property type="entry name" value="EUKARYOTIC TRANSLATION INITIATION FACTOR 3 SUBUNIT L"/>
    <property type="match status" value="1"/>
</dbReference>
<dbReference type="AlphaFoldDB" id="A0A4D9CXY8"/>
<gene>
    <name evidence="5" type="ORF">NSK_007289</name>
</gene>
<evidence type="ECO:0000256" key="1">
    <source>
        <dbReference type="ARBA" id="ARBA00022490"/>
    </source>
</evidence>
<feature type="compositionally biased region" description="Low complexity" evidence="4">
    <location>
        <begin position="316"/>
        <end position="329"/>
    </location>
</feature>
<keyword evidence="2" id="KW-0396">Initiation factor</keyword>
<dbReference type="InterPro" id="IPR019382">
    <property type="entry name" value="eIF3l"/>
</dbReference>
<keyword evidence="3" id="KW-0648">Protein biosynthesis</keyword>
<feature type="region of interest" description="Disordered" evidence="4">
    <location>
        <begin position="316"/>
        <end position="339"/>
    </location>
</feature>
<dbReference type="Proteomes" id="UP000355283">
    <property type="component" value="Unassembled WGS sequence"/>
</dbReference>
<reference evidence="5 6" key="1">
    <citation type="submission" date="2019-01" db="EMBL/GenBank/DDBJ databases">
        <title>Nuclear Genome Assembly of the Microalgal Biofuel strain Nannochloropsis salina CCMP1776.</title>
        <authorList>
            <person name="Hovde B."/>
        </authorList>
    </citation>
    <scope>NUCLEOTIDE SEQUENCE [LARGE SCALE GENOMIC DNA]</scope>
    <source>
        <strain evidence="5 6">CCMP1776</strain>
    </source>
</reference>
<protein>
    <recommendedName>
        <fullName evidence="7">Eukaryotic translation initiation factor 3 subunit L</fullName>
    </recommendedName>
</protein>
<dbReference type="GO" id="GO:0003743">
    <property type="term" value="F:translation initiation factor activity"/>
    <property type="evidence" value="ECO:0007669"/>
    <property type="project" value="UniProtKB-KW"/>
</dbReference>
<proteinExistence type="predicted"/>
<dbReference type="EMBL" id="SDOX01000128">
    <property type="protein sequence ID" value="TFJ81328.1"/>
    <property type="molecule type" value="Genomic_DNA"/>
</dbReference>